<keyword evidence="2" id="KW-0378">Hydrolase</keyword>
<feature type="domain" description="Sulfatase N-terminal" evidence="4">
    <location>
        <begin position="75"/>
        <end position="397"/>
    </location>
</feature>
<dbReference type="InterPro" id="IPR000917">
    <property type="entry name" value="Sulfatase_N"/>
</dbReference>
<evidence type="ECO:0000313" key="5">
    <source>
        <dbReference type="EMBL" id="SZX75116.1"/>
    </source>
</evidence>
<dbReference type="PANTHER" id="PTHR42693:SF53">
    <property type="entry name" value="ENDO-4-O-SULFATASE"/>
    <property type="match status" value="1"/>
</dbReference>
<reference evidence="5 6" key="1">
    <citation type="submission" date="2016-10" db="EMBL/GenBank/DDBJ databases">
        <authorList>
            <person name="Cai Z."/>
        </authorList>
    </citation>
    <scope>NUCLEOTIDE SEQUENCE [LARGE SCALE GENOMIC DNA]</scope>
</reference>
<organism evidence="5 6">
    <name type="scientific">Tetradesmus obliquus</name>
    <name type="common">Green alga</name>
    <name type="synonym">Acutodesmus obliquus</name>
    <dbReference type="NCBI Taxonomy" id="3088"/>
    <lineage>
        <taxon>Eukaryota</taxon>
        <taxon>Viridiplantae</taxon>
        <taxon>Chlorophyta</taxon>
        <taxon>core chlorophytes</taxon>
        <taxon>Chlorophyceae</taxon>
        <taxon>CS clade</taxon>
        <taxon>Sphaeropleales</taxon>
        <taxon>Scenedesmaceae</taxon>
        <taxon>Tetradesmus</taxon>
    </lineage>
</organism>
<dbReference type="Pfam" id="PF00884">
    <property type="entry name" value="Sulfatase"/>
    <property type="match status" value="1"/>
</dbReference>
<dbReference type="InterPro" id="IPR050738">
    <property type="entry name" value="Sulfatase"/>
</dbReference>
<gene>
    <name evidence="5" type="ORF">BQ4739_LOCUS15422</name>
</gene>
<dbReference type="SUPFAM" id="SSF53649">
    <property type="entry name" value="Alkaline phosphatase-like"/>
    <property type="match status" value="1"/>
</dbReference>
<dbReference type="GO" id="GO:0004065">
    <property type="term" value="F:arylsulfatase activity"/>
    <property type="evidence" value="ECO:0007669"/>
    <property type="project" value="TreeGrafter"/>
</dbReference>
<dbReference type="InterPro" id="IPR017850">
    <property type="entry name" value="Alkaline_phosphatase_core_sf"/>
</dbReference>
<evidence type="ECO:0000259" key="4">
    <source>
        <dbReference type="Pfam" id="PF00884"/>
    </source>
</evidence>
<comment type="similarity">
    <text evidence="1">Belongs to the sulfatase family.</text>
</comment>
<dbReference type="STRING" id="3088.A0A383WEH6"/>
<proteinExistence type="inferred from homology"/>
<dbReference type="Proteomes" id="UP000256970">
    <property type="component" value="Unassembled WGS sequence"/>
</dbReference>
<dbReference type="AlphaFoldDB" id="A0A383WEH6"/>
<evidence type="ECO:0000256" key="1">
    <source>
        <dbReference type="ARBA" id="ARBA00008779"/>
    </source>
</evidence>
<keyword evidence="3" id="KW-0812">Transmembrane</keyword>
<sequence>MTALEQPVAPSRRLWRNIALGGGLVVLVFMIIFVPVYVTTQQKARSKSREHTCAGFQLPPKEVRPPKYPASSKRPNFIYILVDDQGYDDLRLHHPPGPLHSFIQTPNLDRFFLQGLELTNFYVTPMCSTSRAELLTGRYYPRTGAMYVNTGWDFLNSNETNIAQILGASGYKTSVFGKWHNGRTAGYQPYDLGFQHSVLPTPYIFKDNAMYVNGNTKQTQGWMEEVLMGNIIDYLKKREADDQPFFMYYPSFSVHAGWMRSANDGPRFQRPAPPKYTRKFQNMSLSDDTANLYAMLEYFDDQFGRLLRYLESSKLADNTYIMISGDNGPALFQHESKPLPRVVRMPSGMQGAKKTVMEGGVRNFLAVRGPGVAQGASSDALLGLLDVSPTLVELAGITQVPQHLPWDGISFANIIQGQAPSQQQQERLLFSMETTCIQEDFVPALGPDRQTLKPQPLLDYNTGGVRGEGFKRCLGVRYKQYKWLADARKSKGSGPSYTAGNASVPTALYKFGDGLHLELPCMEVSKHEPEMLRFLEQSAEAYFAAMLASSHSFEKALFYIGLHGRPGTNIVADGAIERTPARVKVLPMGLSGFLRKGDSASYRIKVVTAGQYEITLYYQSDEAAVFRLWVGPYSKIQDGTAMHLDARLPADPNKRHVETIGTLALPATPPGQSWEVKLEMVQGSGSLRPAIKALDTIFFKRVGAAGPITHYDPNAQEGVRSWKITHGYKNVVGG</sequence>
<keyword evidence="3" id="KW-0472">Membrane</keyword>
<evidence type="ECO:0000313" key="6">
    <source>
        <dbReference type="Proteomes" id="UP000256970"/>
    </source>
</evidence>
<dbReference type="EMBL" id="FNXT01001225">
    <property type="protein sequence ID" value="SZX75116.1"/>
    <property type="molecule type" value="Genomic_DNA"/>
</dbReference>
<keyword evidence="6" id="KW-1185">Reference proteome</keyword>
<dbReference type="Gene3D" id="3.40.720.10">
    <property type="entry name" value="Alkaline Phosphatase, subunit A"/>
    <property type="match status" value="1"/>
</dbReference>
<keyword evidence="3" id="KW-1133">Transmembrane helix</keyword>
<protein>
    <recommendedName>
        <fullName evidence="4">Sulfatase N-terminal domain-containing protein</fullName>
    </recommendedName>
</protein>
<evidence type="ECO:0000256" key="3">
    <source>
        <dbReference type="SAM" id="Phobius"/>
    </source>
</evidence>
<evidence type="ECO:0000256" key="2">
    <source>
        <dbReference type="ARBA" id="ARBA00022801"/>
    </source>
</evidence>
<accession>A0A383WEH6</accession>
<name>A0A383WEH6_TETOB</name>
<dbReference type="PANTHER" id="PTHR42693">
    <property type="entry name" value="ARYLSULFATASE FAMILY MEMBER"/>
    <property type="match status" value="1"/>
</dbReference>
<feature type="transmembrane region" description="Helical" evidence="3">
    <location>
        <begin position="18"/>
        <end position="38"/>
    </location>
</feature>